<feature type="compositionally biased region" description="Basic and acidic residues" evidence="1">
    <location>
        <begin position="58"/>
        <end position="81"/>
    </location>
</feature>
<accession>A0AAE1BZZ8</accession>
<feature type="compositionally biased region" description="Low complexity" evidence="1">
    <location>
        <begin position="112"/>
        <end position="133"/>
    </location>
</feature>
<reference evidence="2" key="1">
    <citation type="submission" date="2023-07" db="EMBL/GenBank/DDBJ databases">
        <title>Black Yeasts Isolated from many extreme environments.</title>
        <authorList>
            <person name="Coleine C."/>
            <person name="Stajich J.E."/>
            <person name="Selbmann L."/>
        </authorList>
    </citation>
    <scope>NUCLEOTIDE SEQUENCE</scope>
    <source>
        <strain evidence="2">CCFEE 5485</strain>
    </source>
</reference>
<proteinExistence type="predicted"/>
<dbReference type="EMBL" id="JAUTXT010000023">
    <property type="protein sequence ID" value="KAK3673701.1"/>
    <property type="molecule type" value="Genomic_DNA"/>
</dbReference>
<keyword evidence="3" id="KW-1185">Reference proteome</keyword>
<name>A0AAE1BZZ8_9PEZI</name>
<organism evidence="2 3">
    <name type="scientific">Recurvomyces mirabilis</name>
    <dbReference type="NCBI Taxonomy" id="574656"/>
    <lineage>
        <taxon>Eukaryota</taxon>
        <taxon>Fungi</taxon>
        <taxon>Dikarya</taxon>
        <taxon>Ascomycota</taxon>
        <taxon>Pezizomycotina</taxon>
        <taxon>Dothideomycetes</taxon>
        <taxon>Dothideomycetidae</taxon>
        <taxon>Mycosphaerellales</taxon>
        <taxon>Teratosphaeriaceae</taxon>
        <taxon>Recurvomyces</taxon>
    </lineage>
</organism>
<feature type="compositionally biased region" description="Polar residues" evidence="1">
    <location>
        <begin position="202"/>
        <end position="215"/>
    </location>
</feature>
<gene>
    <name evidence="2" type="ORF">LTR78_006254</name>
</gene>
<sequence>MREPETPSSEGTDSLSDLRPRPLNFSRPRPVTANSKERLLHDRTGSSQTVRGINAFHDPIKDNLPEEPRFSIDSDRADSTRSSENSVASEFAWDDELGGLRSKRRPKEYEQNQRYAQSSSRSRSNASGSQTSTDDTTPGSDKPLLPSELPGSLPPPRAPAPLRTNKPPPAPRIQTRLPLQPQQKQQPPSQTRLPAILKRTSVEQASERASLSSRDSVAGPPGANGAQGWEDTASHHTMSILNGSEGSGGGGSMTSSDGISGLKEEGKWSSSSYDVSGLSPAEIRKLQKKGINPALYAEMKAARKGKGKWVGPLVGNTFIGYAGMPDERRRHALLTKSGIPL</sequence>
<evidence type="ECO:0000313" key="2">
    <source>
        <dbReference type="EMBL" id="KAK3673701.1"/>
    </source>
</evidence>
<dbReference type="Proteomes" id="UP001274830">
    <property type="component" value="Unassembled WGS sequence"/>
</dbReference>
<feature type="compositionally biased region" description="Basic and acidic residues" evidence="1">
    <location>
        <begin position="35"/>
        <end position="44"/>
    </location>
</feature>
<feature type="region of interest" description="Disordered" evidence="1">
    <location>
        <begin position="1"/>
        <end position="275"/>
    </location>
</feature>
<dbReference type="AlphaFoldDB" id="A0AAE1BZZ8"/>
<protein>
    <submittedName>
        <fullName evidence="2">Uncharacterized protein</fullName>
    </submittedName>
</protein>
<feature type="compositionally biased region" description="Low complexity" evidence="1">
    <location>
        <begin position="174"/>
        <end position="193"/>
    </location>
</feature>
<feature type="compositionally biased region" description="Polar residues" evidence="1">
    <location>
        <begin position="1"/>
        <end position="15"/>
    </location>
</feature>
<evidence type="ECO:0000256" key="1">
    <source>
        <dbReference type="SAM" id="MobiDB-lite"/>
    </source>
</evidence>
<comment type="caution">
    <text evidence="2">The sequence shown here is derived from an EMBL/GenBank/DDBJ whole genome shotgun (WGS) entry which is preliminary data.</text>
</comment>
<evidence type="ECO:0000313" key="3">
    <source>
        <dbReference type="Proteomes" id="UP001274830"/>
    </source>
</evidence>